<reference evidence="2 3" key="1">
    <citation type="journal article" date="2015" name="Genome Biol. Evol.">
        <title>Comparative Genomics of a Bacterivorous Green Alga Reveals Evolutionary Causalities and Consequences of Phago-Mixotrophic Mode of Nutrition.</title>
        <authorList>
            <person name="Burns J.A."/>
            <person name="Paasch A."/>
            <person name="Narechania A."/>
            <person name="Kim E."/>
        </authorList>
    </citation>
    <scope>NUCLEOTIDE SEQUENCE [LARGE SCALE GENOMIC DNA]</scope>
    <source>
        <strain evidence="2 3">PLY_AMNH</strain>
    </source>
</reference>
<feature type="region of interest" description="Disordered" evidence="1">
    <location>
        <begin position="132"/>
        <end position="181"/>
    </location>
</feature>
<sequence length="181" mass="17990">MPAVEAQADQQLPALTTDPTPATIPQPMPAGEVLADPVPRTTPDLAPTPVEVPATEQDLAHAEYLAAARVPSHVGSDPSTLRPSSVATDDAHQPALDKPTTTTALEPSMPAGDAAAAGDAAVQDASISSSLAVASATDNGSQAASSADDGAPAIEEASPSENITAAVDHTKGARVSDFANA</sequence>
<accession>A0AAE0KVP7</accession>
<comment type="caution">
    <text evidence="2">The sequence shown here is derived from an EMBL/GenBank/DDBJ whole genome shotgun (WGS) entry which is preliminary data.</text>
</comment>
<evidence type="ECO:0000256" key="1">
    <source>
        <dbReference type="SAM" id="MobiDB-lite"/>
    </source>
</evidence>
<dbReference type="Proteomes" id="UP001190700">
    <property type="component" value="Unassembled WGS sequence"/>
</dbReference>
<protein>
    <submittedName>
        <fullName evidence="2">Uncharacterized protein</fullName>
    </submittedName>
</protein>
<feature type="region of interest" description="Disordered" evidence="1">
    <location>
        <begin position="70"/>
        <end position="117"/>
    </location>
</feature>
<organism evidence="2 3">
    <name type="scientific">Cymbomonas tetramitiformis</name>
    <dbReference type="NCBI Taxonomy" id="36881"/>
    <lineage>
        <taxon>Eukaryota</taxon>
        <taxon>Viridiplantae</taxon>
        <taxon>Chlorophyta</taxon>
        <taxon>Pyramimonadophyceae</taxon>
        <taxon>Pyramimonadales</taxon>
        <taxon>Pyramimonadaceae</taxon>
        <taxon>Cymbomonas</taxon>
    </lineage>
</organism>
<feature type="compositionally biased region" description="Low complexity" evidence="1">
    <location>
        <begin position="12"/>
        <end position="21"/>
    </location>
</feature>
<feature type="region of interest" description="Disordered" evidence="1">
    <location>
        <begin position="1"/>
        <end position="57"/>
    </location>
</feature>
<name>A0AAE0KVP7_9CHLO</name>
<dbReference type="EMBL" id="LGRX02016412">
    <property type="protein sequence ID" value="KAK3262175.1"/>
    <property type="molecule type" value="Genomic_DNA"/>
</dbReference>
<evidence type="ECO:0000313" key="3">
    <source>
        <dbReference type="Proteomes" id="UP001190700"/>
    </source>
</evidence>
<feature type="compositionally biased region" description="Polar residues" evidence="1">
    <location>
        <begin position="77"/>
        <end position="87"/>
    </location>
</feature>
<feature type="compositionally biased region" description="Low complexity" evidence="1">
    <location>
        <begin position="132"/>
        <end position="153"/>
    </location>
</feature>
<gene>
    <name evidence="2" type="ORF">CYMTET_28950</name>
</gene>
<dbReference type="AlphaFoldDB" id="A0AAE0KVP7"/>
<evidence type="ECO:0000313" key="2">
    <source>
        <dbReference type="EMBL" id="KAK3262175.1"/>
    </source>
</evidence>
<proteinExistence type="predicted"/>
<keyword evidence="3" id="KW-1185">Reference proteome</keyword>